<accession>Q2Y6M0</accession>
<dbReference type="Pfam" id="PF20172">
    <property type="entry name" value="DUF6538"/>
    <property type="match status" value="1"/>
</dbReference>
<name>Q2Y6M0_NITMU</name>
<sequence length="83" mass="9503">MSVGFYVLLHKSATKHSRRSMSRKIPYLQRRGDTFSFRIAIPDELQEVIGKREFTKTLETGDKSVAIPGIFMLAVELWQPFGS</sequence>
<keyword evidence="3" id="KW-1185">Reference proteome</keyword>
<feature type="domain" description="DUF6538" evidence="1">
    <location>
        <begin position="27"/>
        <end position="79"/>
    </location>
</feature>
<gene>
    <name evidence="2" type="ordered locus">Nmul_A2310</name>
</gene>
<dbReference type="InterPro" id="IPR046668">
    <property type="entry name" value="DUF6538"/>
</dbReference>
<organism evidence="2 3">
    <name type="scientific">Nitrosospira multiformis (strain ATCC 25196 / NCIMB 11849 / C 71)</name>
    <dbReference type="NCBI Taxonomy" id="323848"/>
    <lineage>
        <taxon>Bacteria</taxon>
        <taxon>Pseudomonadati</taxon>
        <taxon>Pseudomonadota</taxon>
        <taxon>Betaproteobacteria</taxon>
        <taxon>Nitrosomonadales</taxon>
        <taxon>Nitrosomonadaceae</taxon>
        <taxon>Nitrosospira</taxon>
    </lineage>
</organism>
<evidence type="ECO:0000313" key="3">
    <source>
        <dbReference type="Proteomes" id="UP000002718"/>
    </source>
</evidence>
<protein>
    <recommendedName>
        <fullName evidence="1">DUF6538 domain-containing protein</fullName>
    </recommendedName>
</protein>
<dbReference type="AlphaFoldDB" id="Q2Y6M0"/>
<dbReference type="KEGG" id="nmu:Nmul_A2310"/>
<proteinExistence type="predicted"/>
<evidence type="ECO:0000313" key="2">
    <source>
        <dbReference type="EMBL" id="ABB75601.1"/>
    </source>
</evidence>
<reference evidence="3" key="1">
    <citation type="submission" date="2005-08" db="EMBL/GenBank/DDBJ databases">
        <title>Complete sequence of chromosome 1 of Nitrosospira multiformis ATCC 25196.</title>
        <authorList>
            <person name="Copeland A."/>
            <person name="Lucas S."/>
            <person name="Lapidus A."/>
            <person name="Barry K."/>
            <person name="Detter J.C."/>
            <person name="Glavina T."/>
            <person name="Hammon N."/>
            <person name="Israni S."/>
            <person name="Pitluck S."/>
            <person name="Chain P."/>
            <person name="Malfatti S."/>
            <person name="Shin M."/>
            <person name="Vergez L."/>
            <person name="Schmutz J."/>
            <person name="Larimer F."/>
            <person name="Land M."/>
            <person name="Hauser L."/>
            <person name="Kyrpides N."/>
            <person name="Lykidis A."/>
            <person name="Richardson P."/>
        </authorList>
    </citation>
    <scope>NUCLEOTIDE SEQUENCE [LARGE SCALE GENOMIC DNA]</scope>
    <source>
        <strain evidence="3">ATCC 25196 / NCIMB 11849 / C 71</strain>
    </source>
</reference>
<evidence type="ECO:0000259" key="1">
    <source>
        <dbReference type="Pfam" id="PF20172"/>
    </source>
</evidence>
<dbReference type="HOGENOM" id="CLU_2539127_0_0_4"/>
<dbReference type="EMBL" id="CP000103">
    <property type="protein sequence ID" value="ABB75601.1"/>
    <property type="molecule type" value="Genomic_DNA"/>
</dbReference>
<dbReference type="Proteomes" id="UP000002718">
    <property type="component" value="Chromosome"/>
</dbReference>
<reference evidence="2 3" key="2">
    <citation type="journal article" date="2008" name="Appl. Environ. Microbiol.">
        <title>Complete genome sequence of Nitrosospira multiformis, an ammonia-oxidizing bacterium from the soil environment.</title>
        <authorList>
            <person name="Norton J.M."/>
            <person name="Klotz M.G."/>
            <person name="Stein L.Y."/>
            <person name="Arp D.J."/>
            <person name="Bottomley P.J."/>
            <person name="Chain P.S."/>
            <person name="Hauser L.J."/>
            <person name="Land M.L."/>
            <person name="Larimer F.W."/>
            <person name="Shin M.W."/>
            <person name="Starkenburg S.R."/>
        </authorList>
    </citation>
    <scope>NUCLEOTIDE SEQUENCE [LARGE SCALE GENOMIC DNA]</scope>
    <source>
        <strain evidence="3">ATCC 25196 / NCIMB 11849 / C 71</strain>
    </source>
</reference>